<dbReference type="PANTHER" id="PTHR21447">
    <property type="entry name" value="RING-TYPE DOMAIN-CONTAINING PROTEIN-RELATED"/>
    <property type="match status" value="1"/>
</dbReference>
<dbReference type="InterPro" id="IPR056711">
    <property type="entry name" value="DUF7809"/>
</dbReference>
<evidence type="ECO:0000313" key="2">
    <source>
        <dbReference type="EMBL" id="EGT41686.1"/>
    </source>
</evidence>
<dbReference type="PANTHER" id="PTHR21447:SF11">
    <property type="entry name" value="RING-TYPE DOMAIN-CONTAINING PROTEIN"/>
    <property type="match status" value="1"/>
</dbReference>
<accession>G0P0D1</accession>
<dbReference type="HOGENOM" id="CLU_664361_0_0_1"/>
<organism evidence="3">
    <name type="scientific">Caenorhabditis brenneri</name>
    <name type="common">Nematode worm</name>
    <dbReference type="NCBI Taxonomy" id="135651"/>
    <lineage>
        <taxon>Eukaryota</taxon>
        <taxon>Metazoa</taxon>
        <taxon>Ecdysozoa</taxon>
        <taxon>Nematoda</taxon>
        <taxon>Chromadorea</taxon>
        <taxon>Rhabditida</taxon>
        <taxon>Rhabditina</taxon>
        <taxon>Rhabditomorpha</taxon>
        <taxon>Rhabditoidea</taxon>
        <taxon>Rhabditidae</taxon>
        <taxon>Peloderinae</taxon>
        <taxon>Caenorhabditis</taxon>
    </lineage>
</organism>
<dbReference type="InParanoid" id="G0P0D1"/>
<dbReference type="OrthoDB" id="5874541at2759"/>
<keyword evidence="3" id="KW-1185">Reference proteome</keyword>
<dbReference type="AlphaFoldDB" id="G0P0D1"/>
<dbReference type="Pfam" id="PF25100">
    <property type="entry name" value="DUF7809"/>
    <property type="match status" value="1"/>
</dbReference>
<name>G0P0D1_CAEBE</name>
<dbReference type="Proteomes" id="UP000008068">
    <property type="component" value="Unassembled WGS sequence"/>
</dbReference>
<reference evidence="3" key="1">
    <citation type="submission" date="2011-07" db="EMBL/GenBank/DDBJ databases">
        <authorList>
            <consortium name="Caenorhabditis brenneri Sequencing and Analysis Consortium"/>
            <person name="Wilson R.K."/>
        </authorList>
    </citation>
    <scope>NUCLEOTIDE SEQUENCE [LARGE SCALE GENOMIC DNA]</scope>
    <source>
        <strain evidence="3">PB2801</strain>
    </source>
</reference>
<gene>
    <name evidence="2" type="ORF">CAEBREN_00253</name>
</gene>
<dbReference type="EMBL" id="GL379998">
    <property type="protein sequence ID" value="EGT41686.1"/>
    <property type="molecule type" value="Genomic_DNA"/>
</dbReference>
<dbReference type="GO" id="GO:0045121">
    <property type="term" value="C:membrane raft"/>
    <property type="evidence" value="ECO:0007669"/>
    <property type="project" value="TreeGrafter"/>
</dbReference>
<dbReference type="GO" id="GO:0045087">
    <property type="term" value="P:innate immune response"/>
    <property type="evidence" value="ECO:0007669"/>
    <property type="project" value="TreeGrafter"/>
</dbReference>
<sequence>MSKHITYVRPDLTMLPAILQERVIRKFLPFELIPAGWQCQEKSFIENIRSLYKATNMRVQYYGSPENLEKFLLKFISFPGSQQLFQFDDSVFYKTNLSVYYSLGGKIFIYKKDMYELLFEYIPRISTLPPLRKLAHSLMNYYLRTMKRRLTTSHEMIGIDDGFRGRLCCKQRYIEEMMETGRWKLKPGCFAFEKNGDILDDINEMFMHSEIKAEMGSEMRKTVTMVTKEVSVNENISEYKKVLTWLYFTIDDFLGFIKNNKSMMLLRSETVDSFPTSTIPIRLFENDQEKVVMSHELLLATKLEKLDVSGFEDKILSMPKLSAMSFREVFEMIPSNIFKMLEFIRIPMSEHHTEHVWAKFGKN</sequence>
<evidence type="ECO:0000313" key="3">
    <source>
        <dbReference type="Proteomes" id="UP000008068"/>
    </source>
</evidence>
<evidence type="ECO:0000259" key="1">
    <source>
        <dbReference type="Pfam" id="PF25100"/>
    </source>
</evidence>
<protein>
    <recommendedName>
        <fullName evidence="1">DUF7809 domain-containing protein</fullName>
    </recommendedName>
</protein>
<proteinExistence type="predicted"/>
<feature type="domain" description="DUF7809" evidence="1">
    <location>
        <begin position="108"/>
        <end position="266"/>
    </location>
</feature>